<dbReference type="PATRIC" id="fig|199.248.peg.740"/>
<evidence type="ECO:0000256" key="5">
    <source>
        <dbReference type="ARBA" id="ARBA00022847"/>
    </source>
</evidence>
<keyword evidence="3" id="KW-1003">Cell membrane</keyword>
<dbReference type="PANTHER" id="PTHR42865:SF8">
    <property type="entry name" value="SERINE_THREONINE TRANSPORTER SSTT"/>
    <property type="match status" value="1"/>
</dbReference>
<dbReference type="Proteomes" id="UP000066049">
    <property type="component" value="Chromosome"/>
</dbReference>
<feature type="transmembrane region" description="Helical" evidence="9">
    <location>
        <begin position="193"/>
        <end position="213"/>
    </location>
</feature>
<keyword evidence="6" id="KW-0029">Amino-acid transport</keyword>
<organism evidence="10 11">
    <name type="scientific">Campylobacter concisus</name>
    <dbReference type="NCBI Taxonomy" id="199"/>
    <lineage>
        <taxon>Bacteria</taxon>
        <taxon>Pseudomonadati</taxon>
        <taxon>Campylobacterota</taxon>
        <taxon>Epsilonproteobacteria</taxon>
        <taxon>Campylobacterales</taxon>
        <taxon>Campylobacteraceae</taxon>
        <taxon>Campylobacter</taxon>
    </lineage>
</organism>
<feature type="transmembrane region" description="Helical" evidence="9">
    <location>
        <begin position="266"/>
        <end position="291"/>
    </location>
</feature>
<evidence type="ECO:0000256" key="2">
    <source>
        <dbReference type="ARBA" id="ARBA00022448"/>
    </source>
</evidence>
<evidence type="ECO:0000256" key="7">
    <source>
        <dbReference type="ARBA" id="ARBA00022989"/>
    </source>
</evidence>
<proteinExistence type="inferred from homology"/>
<dbReference type="EMBL" id="CP012541">
    <property type="protein sequence ID" value="ALF47404.1"/>
    <property type="molecule type" value="Genomic_DNA"/>
</dbReference>
<comment type="subcellular location">
    <subcellularLocation>
        <location evidence="1">Membrane</location>
        <topology evidence="1">Multi-pass membrane protein</topology>
    </subcellularLocation>
</comment>
<evidence type="ECO:0000256" key="8">
    <source>
        <dbReference type="ARBA" id="ARBA00023136"/>
    </source>
</evidence>
<dbReference type="InterPro" id="IPR023025">
    <property type="entry name" value="Ser_Thr_transp_SstT"/>
</dbReference>
<accession>A0A0M4SU36</accession>
<dbReference type="KEGG" id="ccoc:CCON33237_0715"/>
<evidence type="ECO:0000256" key="3">
    <source>
        <dbReference type="ARBA" id="ARBA00022475"/>
    </source>
</evidence>
<dbReference type="GO" id="GO:0032329">
    <property type="term" value="P:serine transport"/>
    <property type="evidence" value="ECO:0007669"/>
    <property type="project" value="InterPro"/>
</dbReference>
<keyword evidence="5" id="KW-0769">Symport</keyword>
<dbReference type="GeneID" id="28662389"/>
<gene>
    <name evidence="10" type="primary">sstT</name>
    <name evidence="10" type="ORF">CCON33237_0715</name>
</gene>
<keyword evidence="4 9" id="KW-0812">Transmembrane</keyword>
<keyword evidence="2" id="KW-0813">Transport</keyword>
<dbReference type="SUPFAM" id="SSF118215">
    <property type="entry name" value="Proton glutamate symport protein"/>
    <property type="match status" value="1"/>
</dbReference>
<dbReference type="HAMAP" id="MF_01582">
    <property type="entry name" value="Ser_Thr_transp_SstT"/>
    <property type="match status" value="1"/>
</dbReference>
<dbReference type="GO" id="GO:0005295">
    <property type="term" value="F:neutral L-amino acid:sodium symporter activity"/>
    <property type="evidence" value="ECO:0007669"/>
    <property type="project" value="TreeGrafter"/>
</dbReference>
<feature type="transmembrane region" description="Helical" evidence="9">
    <location>
        <begin position="337"/>
        <end position="366"/>
    </location>
</feature>
<protein>
    <submittedName>
        <fullName evidence="10">Sodium ion-motive force-driven serine/threonine transporter</fullName>
    </submittedName>
</protein>
<evidence type="ECO:0000313" key="10">
    <source>
        <dbReference type="EMBL" id="ALF47404.1"/>
    </source>
</evidence>
<dbReference type="InterPro" id="IPR036458">
    <property type="entry name" value="Na:dicarbo_symporter_sf"/>
</dbReference>
<dbReference type="AlphaFoldDB" id="A0A0M4SU36"/>
<dbReference type="NCBIfam" id="NF010151">
    <property type="entry name" value="PRK13628.1"/>
    <property type="match status" value="1"/>
</dbReference>
<keyword evidence="7 9" id="KW-1133">Transmembrane helix</keyword>
<dbReference type="InterPro" id="IPR001991">
    <property type="entry name" value="Na-dicarboxylate_symporter"/>
</dbReference>
<feature type="transmembrane region" description="Helical" evidence="9">
    <location>
        <begin position="12"/>
        <end position="33"/>
    </location>
</feature>
<dbReference type="Pfam" id="PF00375">
    <property type="entry name" value="SDF"/>
    <property type="match status" value="1"/>
</dbReference>
<feature type="transmembrane region" description="Helical" evidence="9">
    <location>
        <begin position="133"/>
        <end position="155"/>
    </location>
</feature>
<name>A0A0M4SU36_9BACT</name>
<evidence type="ECO:0000256" key="6">
    <source>
        <dbReference type="ARBA" id="ARBA00022970"/>
    </source>
</evidence>
<evidence type="ECO:0000313" key="11">
    <source>
        <dbReference type="Proteomes" id="UP000066049"/>
    </source>
</evidence>
<keyword evidence="8 9" id="KW-0472">Membrane</keyword>
<dbReference type="PANTHER" id="PTHR42865">
    <property type="entry name" value="PROTON/GLUTAMATE-ASPARTATE SYMPORTER"/>
    <property type="match status" value="1"/>
</dbReference>
<feature type="transmembrane region" description="Helical" evidence="9">
    <location>
        <begin position="234"/>
        <end position="254"/>
    </location>
</feature>
<evidence type="ECO:0000256" key="1">
    <source>
        <dbReference type="ARBA" id="ARBA00004141"/>
    </source>
</evidence>
<evidence type="ECO:0000256" key="9">
    <source>
        <dbReference type="SAM" id="Phobius"/>
    </source>
</evidence>
<dbReference type="PRINTS" id="PR00173">
    <property type="entry name" value="EDTRNSPORT"/>
</dbReference>
<feature type="transmembrane region" description="Helical" evidence="9">
    <location>
        <begin position="378"/>
        <end position="403"/>
    </location>
</feature>
<dbReference type="Gene3D" id="1.10.3860.10">
    <property type="entry name" value="Sodium:dicarboxylate symporter"/>
    <property type="match status" value="1"/>
</dbReference>
<sequence length="455" mass="47972">MNMFKNIARRYADGNLIVQILVGIILGALVGFYTHYQAAPYNNISAKIQTIQNESGLSVDEVIKTRLSQDEAKQLNEAKEKASSADSIAASASVLGDLFKGALKAIAPILVFVLVATSIILRDFGHTKGMQKIITLYLVGTFLAAVVAVVASFLFPVELSLKGLQSADMSAPQGITNVLKDLIYKMVENPINALANGNYIGIITWAVGSGIALRNSTAETKKVFKDISDGVTHIVKFIIRLAPFGIFGMVTISIHETGFEVLAGYLKLILVLVGAMLVVAFIIYPAMVFILTRKNPYPLVMICLKESAISAFFTRSSAANIPVNMALCKKLGLKEELYSISIPLGATINMGGAAVTISILALTAVNSIPSITVTFGDALLLCFISALGACGASGVAGGSLLLVPLACGLFGIGNDIAMQFVTVGFTIGVIQDSVETALNSSSDVLFTAVASETSN</sequence>
<dbReference type="RefSeq" id="WP_390622022.1">
    <property type="nucleotide sequence ID" value="NZ_CABMKQ010000014.1"/>
</dbReference>
<reference evidence="11" key="1">
    <citation type="submission" date="2015-08" db="EMBL/GenBank/DDBJ databases">
        <title>Comparative genomics of the Campylobacter concisus group.</title>
        <authorList>
            <person name="Miller W.G."/>
            <person name="Yee E."/>
            <person name="Chapman M.H."/>
            <person name="Huynh S."/>
            <person name="Bono J.L."/>
            <person name="On S.L.W."/>
            <person name="St Leger J."/>
            <person name="Foster G."/>
            <person name="Parker C.T."/>
        </authorList>
    </citation>
    <scope>NUCLEOTIDE SEQUENCE [LARGE SCALE GENOMIC DNA]</scope>
    <source>
        <strain evidence="11">ATCC 33237</strain>
    </source>
</reference>
<evidence type="ECO:0000256" key="4">
    <source>
        <dbReference type="ARBA" id="ARBA00022692"/>
    </source>
</evidence>
<feature type="transmembrane region" description="Helical" evidence="9">
    <location>
        <begin position="101"/>
        <end position="121"/>
    </location>
</feature>
<dbReference type="GO" id="GO:0005886">
    <property type="term" value="C:plasma membrane"/>
    <property type="evidence" value="ECO:0007669"/>
    <property type="project" value="TreeGrafter"/>
</dbReference>
<dbReference type="GO" id="GO:0015826">
    <property type="term" value="P:threonine transport"/>
    <property type="evidence" value="ECO:0007669"/>
    <property type="project" value="InterPro"/>
</dbReference>